<reference evidence="2" key="1">
    <citation type="journal article" date="2014" name="Int. J. Syst. Evol. Microbiol.">
        <title>Complete genome sequence of Corynebacterium casei LMG S-19264T (=DSM 44701T), isolated from a smear-ripened cheese.</title>
        <authorList>
            <consortium name="US DOE Joint Genome Institute (JGI-PGF)"/>
            <person name="Walter F."/>
            <person name="Albersmeier A."/>
            <person name="Kalinowski J."/>
            <person name="Ruckert C."/>
        </authorList>
    </citation>
    <scope>NUCLEOTIDE SEQUENCE</scope>
    <source>
        <strain evidence="2">NBRC 108769</strain>
    </source>
</reference>
<dbReference type="EMBL" id="BSOH01000014">
    <property type="protein sequence ID" value="GLR17691.1"/>
    <property type="molecule type" value="Genomic_DNA"/>
</dbReference>
<accession>A0AA37SRT7</accession>
<dbReference type="InterPro" id="IPR028994">
    <property type="entry name" value="Integrin_alpha_N"/>
</dbReference>
<evidence type="ECO:0000313" key="3">
    <source>
        <dbReference type="Proteomes" id="UP001156666"/>
    </source>
</evidence>
<keyword evidence="3" id="KW-1185">Reference proteome</keyword>
<evidence type="ECO:0000256" key="1">
    <source>
        <dbReference type="ARBA" id="ARBA00022729"/>
    </source>
</evidence>
<protein>
    <recommendedName>
        <fullName evidence="4">VCBS repeat-containing protein</fullName>
    </recommendedName>
</protein>
<evidence type="ECO:0000313" key="2">
    <source>
        <dbReference type="EMBL" id="GLR17691.1"/>
    </source>
</evidence>
<dbReference type="SUPFAM" id="SSF69318">
    <property type="entry name" value="Integrin alpha N-terminal domain"/>
    <property type="match status" value="1"/>
</dbReference>
<dbReference type="Pfam" id="PF13517">
    <property type="entry name" value="FG-GAP_3"/>
    <property type="match status" value="1"/>
</dbReference>
<dbReference type="AlphaFoldDB" id="A0AA37SRT7"/>
<proteinExistence type="predicted"/>
<dbReference type="Proteomes" id="UP001156666">
    <property type="component" value="Unassembled WGS sequence"/>
</dbReference>
<reference evidence="2" key="2">
    <citation type="submission" date="2023-01" db="EMBL/GenBank/DDBJ databases">
        <title>Draft genome sequence of Portibacter lacus strain NBRC 108769.</title>
        <authorList>
            <person name="Sun Q."/>
            <person name="Mori K."/>
        </authorList>
    </citation>
    <scope>NUCLEOTIDE SEQUENCE</scope>
    <source>
        <strain evidence="2">NBRC 108769</strain>
    </source>
</reference>
<organism evidence="2 3">
    <name type="scientific">Portibacter lacus</name>
    <dbReference type="NCBI Taxonomy" id="1099794"/>
    <lineage>
        <taxon>Bacteria</taxon>
        <taxon>Pseudomonadati</taxon>
        <taxon>Bacteroidota</taxon>
        <taxon>Saprospiria</taxon>
        <taxon>Saprospirales</taxon>
        <taxon>Haliscomenobacteraceae</taxon>
        <taxon>Portibacter</taxon>
    </lineage>
</organism>
<comment type="caution">
    <text evidence="2">The sequence shown here is derived from an EMBL/GenBank/DDBJ whole genome shotgun (WGS) entry which is preliminary data.</text>
</comment>
<keyword evidence="1" id="KW-0732">Signal</keyword>
<dbReference type="Gene3D" id="2.130.10.130">
    <property type="entry name" value="Integrin alpha, N-terminal"/>
    <property type="match status" value="1"/>
</dbReference>
<sequence length="126" mass="14443">MNNGENKFEESYFFPMKGCHKAMNADFDKDGDQDIVAISFFDALDHPRESIVYLENKGDSNFTPRYLDGTYSGKWLTMDIGDFNQDGYPDVFLGSYFHNFSEFSKALYKGGQDFPQILLLTNVSQD</sequence>
<gene>
    <name evidence="2" type="ORF">GCM10007940_23060</name>
</gene>
<name>A0AA37SRT7_9BACT</name>
<dbReference type="InterPro" id="IPR013517">
    <property type="entry name" value="FG-GAP"/>
</dbReference>
<evidence type="ECO:0008006" key="4">
    <source>
        <dbReference type="Google" id="ProtNLM"/>
    </source>
</evidence>